<evidence type="ECO:0008006" key="4">
    <source>
        <dbReference type="Google" id="ProtNLM"/>
    </source>
</evidence>
<evidence type="ECO:0000256" key="1">
    <source>
        <dbReference type="SAM" id="Phobius"/>
    </source>
</evidence>
<dbReference type="Proteomes" id="UP000683310">
    <property type="component" value="Chromosome"/>
</dbReference>
<organism evidence="2 3">
    <name type="scientific">Nocardia tengchongensis</name>
    <dbReference type="NCBI Taxonomy" id="2055889"/>
    <lineage>
        <taxon>Bacteria</taxon>
        <taxon>Bacillati</taxon>
        <taxon>Actinomycetota</taxon>
        <taxon>Actinomycetes</taxon>
        <taxon>Mycobacteriales</taxon>
        <taxon>Nocardiaceae</taxon>
        <taxon>Nocardia</taxon>
    </lineage>
</organism>
<accession>A0ABX8CIP6</accession>
<protein>
    <recommendedName>
        <fullName evidence="4">ABC transporter permease</fullName>
    </recommendedName>
</protein>
<keyword evidence="1" id="KW-0812">Transmembrane</keyword>
<evidence type="ECO:0000313" key="2">
    <source>
        <dbReference type="EMBL" id="QVI19833.1"/>
    </source>
</evidence>
<feature type="transmembrane region" description="Helical" evidence="1">
    <location>
        <begin position="20"/>
        <end position="40"/>
    </location>
</feature>
<feature type="transmembrane region" description="Helical" evidence="1">
    <location>
        <begin position="108"/>
        <end position="132"/>
    </location>
</feature>
<name>A0ABX8CIP6_9NOCA</name>
<feature type="transmembrane region" description="Helical" evidence="1">
    <location>
        <begin position="144"/>
        <end position="167"/>
    </location>
</feature>
<gene>
    <name evidence="2" type="ORF">KHQ06_26405</name>
</gene>
<reference evidence="2 3" key="1">
    <citation type="submission" date="2021-04" db="EMBL/GenBank/DDBJ databases">
        <title>Nocardia tengchongensis.</title>
        <authorList>
            <person name="Zhuang k."/>
            <person name="Ran Y."/>
            <person name="Li W."/>
        </authorList>
    </citation>
    <scope>NUCLEOTIDE SEQUENCE [LARGE SCALE GENOMIC DNA]</scope>
    <source>
        <strain evidence="2 3">CFH S0057</strain>
    </source>
</reference>
<proteinExistence type="predicted"/>
<feature type="transmembrane region" description="Helical" evidence="1">
    <location>
        <begin position="65"/>
        <end position="87"/>
    </location>
</feature>
<keyword evidence="1" id="KW-1133">Transmembrane helix</keyword>
<feature type="transmembrane region" description="Helical" evidence="1">
    <location>
        <begin position="224"/>
        <end position="246"/>
    </location>
</feature>
<feature type="transmembrane region" description="Helical" evidence="1">
    <location>
        <begin position="174"/>
        <end position="194"/>
    </location>
</feature>
<keyword evidence="3" id="KW-1185">Reference proteome</keyword>
<dbReference type="PROSITE" id="PS51257">
    <property type="entry name" value="PROKAR_LIPOPROTEIN"/>
    <property type="match status" value="1"/>
</dbReference>
<dbReference type="EMBL" id="CP074371">
    <property type="protein sequence ID" value="QVI19833.1"/>
    <property type="molecule type" value="Genomic_DNA"/>
</dbReference>
<evidence type="ECO:0000313" key="3">
    <source>
        <dbReference type="Proteomes" id="UP000683310"/>
    </source>
</evidence>
<keyword evidence="1" id="KW-0472">Membrane</keyword>
<sequence>MNGTVLRVEWFRWVRTRRLVALAAAFVLFGCVSLFGAKYLPDLIGNSADIKLLRVPDWRDGLQQYIKNTGLLVAAVAMILAAQACAIRDTDPVGIFYLSREVSPIRLYLPRLMVAAGVIAAAATIGAAVALYECWALFGSYPMAPALGSLAVQAVAIVLFAMFTAALAARLGSAGMAVAITAGLYVLCLLLSTVPRIQPYLPTTALQPAIDAAGWSAAEAAKSVLALVIATGLALAVALTTPIRAIKTPA</sequence>